<evidence type="ECO:0000256" key="9">
    <source>
        <dbReference type="ARBA" id="ARBA00023136"/>
    </source>
</evidence>
<evidence type="ECO:0000256" key="10">
    <source>
        <dbReference type="RuleBase" id="RU362123"/>
    </source>
</evidence>
<dbReference type="PANTHER" id="PTHR33446:SF2">
    <property type="entry name" value="PROTEIN TONB"/>
    <property type="match status" value="1"/>
</dbReference>
<protein>
    <recommendedName>
        <fullName evidence="10">Protein TonB</fullName>
    </recommendedName>
</protein>
<keyword evidence="10" id="KW-0735">Signal-anchor</keyword>
<dbReference type="PANTHER" id="PTHR33446">
    <property type="entry name" value="PROTEIN TONB-RELATED"/>
    <property type="match status" value="1"/>
</dbReference>
<sequence>MNRHEEKPRLTVMAIRELDTTPQPAPPPASVEKTVETPVPAFVPKPEIQLPAPGPVKVALDMPPPPVHVATAAVPQPVAVAAPASAPAPAAGAHEGGDLSGKALFINPPVYPVQARRQREQGTVKLLVLVGVDGRVEDIEIASSSGSTALDRAALRAVRHWRWEPVSRNGTAMAVRGYVVIPFVLKTQDA</sequence>
<gene>
    <name evidence="12" type="ORF">MTR64_07000</name>
</gene>
<dbReference type="InterPro" id="IPR037682">
    <property type="entry name" value="TonB_C"/>
</dbReference>
<keyword evidence="4 10" id="KW-1003">Cell membrane</keyword>
<keyword evidence="5 10" id="KW-0997">Cell inner membrane</keyword>
<evidence type="ECO:0000313" key="13">
    <source>
        <dbReference type="Proteomes" id="UP001162880"/>
    </source>
</evidence>
<evidence type="ECO:0000256" key="3">
    <source>
        <dbReference type="ARBA" id="ARBA00022448"/>
    </source>
</evidence>
<comment type="caution">
    <text evidence="12">The sequence shown here is derived from an EMBL/GenBank/DDBJ whole genome shotgun (WGS) entry which is preliminary data.</text>
</comment>
<dbReference type="Proteomes" id="UP001162880">
    <property type="component" value="Unassembled WGS sequence"/>
</dbReference>
<evidence type="ECO:0000313" key="12">
    <source>
        <dbReference type="EMBL" id="MCJ2178305.1"/>
    </source>
</evidence>
<keyword evidence="13" id="KW-1185">Reference proteome</keyword>
<dbReference type="EMBL" id="JALHLE010000007">
    <property type="protein sequence ID" value="MCJ2178305.1"/>
    <property type="molecule type" value="Genomic_DNA"/>
</dbReference>
<keyword evidence="9" id="KW-0472">Membrane</keyword>
<evidence type="ECO:0000256" key="6">
    <source>
        <dbReference type="ARBA" id="ARBA00022692"/>
    </source>
</evidence>
<dbReference type="PROSITE" id="PS52015">
    <property type="entry name" value="TONB_CTD"/>
    <property type="match status" value="1"/>
</dbReference>
<feature type="domain" description="TonB C-terminal" evidence="11">
    <location>
        <begin position="96"/>
        <end position="190"/>
    </location>
</feature>
<comment type="similarity">
    <text evidence="2 10">Belongs to the TonB family.</text>
</comment>
<keyword evidence="7 10" id="KW-0653">Protein transport</keyword>
<dbReference type="InterPro" id="IPR006260">
    <property type="entry name" value="TonB/TolA_C"/>
</dbReference>
<evidence type="ECO:0000259" key="11">
    <source>
        <dbReference type="PROSITE" id="PS52015"/>
    </source>
</evidence>
<keyword evidence="8" id="KW-1133">Transmembrane helix</keyword>
<evidence type="ECO:0000256" key="2">
    <source>
        <dbReference type="ARBA" id="ARBA00006555"/>
    </source>
</evidence>
<reference evidence="12" key="1">
    <citation type="submission" date="2022-03" db="EMBL/GenBank/DDBJ databases">
        <title>Identification of a novel bacterium isolated from mangrove sediments.</title>
        <authorList>
            <person name="Pan X."/>
        </authorList>
    </citation>
    <scope>NUCLEOTIDE SEQUENCE</scope>
    <source>
        <strain evidence="12">B2580</strain>
    </source>
</reference>
<evidence type="ECO:0000256" key="5">
    <source>
        <dbReference type="ARBA" id="ARBA00022519"/>
    </source>
</evidence>
<organism evidence="12 13">
    <name type="scientific">Novosphingobium album</name>
    <name type="common">ex Hu et al. 2023</name>
    <dbReference type="NCBI Taxonomy" id="2930093"/>
    <lineage>
        <taxon>Bacteria</taxon>
        <taxon>Pseudomonadati</taxon>
        <taxon>Pseudomonadota</taxon>
        <taxon>Alphaproteobacteria</taxon>
        <taxon>Sphingomonadales</taxon>
        <taxon>Sphingomonadaceae</taxon>
        <taxon>Novosphingobium</taxon>
    </lineage>
</organism>
<dbReference type="InterPro" id="IPR003538">
    <property type="entry name" value="TonB"/>
</dbReference>
<dbReference type="PRINTS" id="PR01374">
    <property type="entry name" value="TONBPROTEIN"/>
</dbReference>
<keyword evidence="3 10" id="KW-0813">Transport</keyword>
<name>A0ABT0B065_9SPHN</name>
<keyword evidence="6" id="KW-0812">Transmembrane</keyword>
<dbReference type="InterPro" id="IPR051045">
    <property type="entry name" value="TonB-dependent_transducer"/>
</dbReference>
<evidence type="ECO:0000256" key="8">
    <source>
        <dbReference type="ARBA" id="ARBA00022989"/>
    </source>
</evidence>
<evidence type="ECO:0000256" key="1">
    <source>
        <dbReference type="ARBA" id="ARBA00004383"/>
    </source>
</evidence>
<dbReference type="Pfam" id="PF03544">
    <property type="entry name" value="TonB_C"/>
    <property type="match status" value="1"/>
</dbReference>
<comment type="function">
    <text evidence="10">Interacts with outer membrane receptor proteins that carry out high-affinity binding and energy dependent uptake into the periplasmic space of specific substrates. It could act to transduce energy from the cytoplasmic membrane to specific energy-requiring processes in the outer membrane, resulting in the release into the periplasm of ligands bound by these outer membrane proteins.</text>
</comment>
<dbReference type="Gene3D" id="3.30.1150.10">
    <property type="match status" value="1"/>
</dbReference>
<evidence type="ECO:0000256" key="4">
    <source>
        <dbReference type="ARBA" id="ARBA00022475"/>
    </source>
</evidence>
<dbReference type="NCBIfam" id="TIGR01352">
    <property type="entry name" value="tonB_Cterm"/>
    <property type="match status" value="1"/>
</dbReference>
<accession>A0ABT0B065</accession>
<comment type="subcellular location">
    <subcellularLocation>
        <location evidence="1 10">Cell inner membrane</location>
        <topology evidence="1 10">Single-pass membrane protein</topology>
        <orientation evidence="1 10">Periplasmic side</orientation>
    </subcellularLocation>
</comment>
<dbReference type="SUPFAM" id="SSF74653">
    <property type="entry name" value="TolA/TonB C-terminal domain"/>
    <property type="match status" value="1"/>
</dbReference>
<proteinExistence type="inferred from homology"/>
<evidence type="ECO:0000256" key="7">
    <source>
        <dbReference type="ARBA" id="ARBA00022927"/>
    </source>
</evidence>